<evidence type="ECO:0000313" key="2">
    <source>
        <dbReference type="EMBL" id="MST82281.1"/>
    </source>
</evidence>
<dbReference type="InterPro" id="IPR038062">
    <property type="entry name" value="ScdA-like_N_sf"/>
</dbReference>
<feature type="domain" description="DUF1858" evidence="1">
    <location>
        <begin position="3"/>
        <end position="51"/>
    </location>
</feature>
<name>A0A7X2P9I9_9FIRM</name>
<dbReference type="RefSeq" id="WP_154458190.1">
    <property type="nucleotide sequence ID" value="NZ_VUMV01000005.1"/>
</dbReference>
<dbReference type="InterPro" id="IPR023883">
    <property type="entry name" value="CHP03980_redox-disulphide"/>
</dbReference>
<evidence type="ECO:0000259" key="1">
    <source>
        <dbReference type="Pfam" id="PF08984"/>
    </source>
</evidence>
<dbReference type="PANTHER" id="PTHR39341:SF1">
    <property type="entry name" value="DUF1858 DOMAIN-CONTAINING PROTEIN"/>
    <property type="match status" value="1"/>
</dbReference>
<dbReference type="PANTHER" id="PTHR39341">
    <property type="entry name" value="BSL7085 PROTEIN"/>
    <property type="match status" value="1"/>
</dbReference>
<reference evidence="2 3" key="1">
    <citation type="submission" date="2019-08" db="EMBL/GenBank/DDBJ databases">
        <title>In-depth cultivation of the pig gut microbiome towards novel bacterial diversity and tailored functional studies.</title>
        <authorList>
            <person name="Wylensek D."/>
            <person name="Hitch T.C.A."/>
            <person name="Clavel T."/>
        </authorList>
    </citation>
    <scope>NUCLEOTIDE SEQUENCE [LARGE SCALE GENOMIC DNA]</scope>
    <source>
        <strain evidence="2 3">Oil+RF-744-WCA-WT-13</strain>
    </source>
</reference>
<dbReference type="EMBL" id="VUMV01000005">
    <property type="protein sequence ID" value="MST82281.1"/>
    <property type="molecule type" value="Genomic_DNA"/>
</dbReference>
<sequence>MKIRKDMTITEILQIDPMIANILMGQGMHCITCEAAYGETLEEACAVHGFDEKGVNALVEQLNDFIATA</sequence>
<dbReference type="Pfam" id="PF08984">
    <property type="entry name" value="DUF1858"/>
    <property type="match status" value="1"/>
</dbReference>
<dbReference type="AlphaFoldDB" id="A0A7X2P9I9"/>
<organism evidence="2 3">
    <name type="scientific">Bilifractor porci</name>
    <dbReference type="NCBI Taxonomy" id="2606636"/>
    <lineage>
        <taxon>Bacteria</taxon>
        <taxon>Bacillati</taxon>
        <taxon>Bacillota</taxon>
        <taxon>Clostridia</taxon>
        <taxon>Lachnospirales</taxon>
        <taxon>Lachnospiraceae</taxon>
        <taxon>Bilifractor</taxon>
    </lineage>
</organism>
<gene>
    <name evidence="2" type="ORF">FYJ60_08135</name>
</gene>
<dbReference type="NCBIfam" id="TIGR03980">
    <property type="entry name" value="prismane_assoc"/>
    <property type="match status" value="1"/>
</dbReference>
<comment type="caution">
    <text evidence="2">The sequence shown here is derived from an EMBL/GenBank/DDBJ whole genome shotgun (WGS) entry which is preliminary data.</text>
</comment>
<dbReference type="Proteomes" id="UP000466864">
    <property type="component" value="Unassembled WGS sequence"/>
</dbReference>
<dbReference type="Gene3D" id="1.10.3910.10">
    <property type="entry name" value="SP0561-like"/>
    <property type="match status" value="1"/>
</dbReference>
<dbReference type="InterPro" id="IPR015077">
    <property type="entry name" value="DUF1858"/>
</dbReference>
<protein>
    <submittedName>
        <fullName evidence="2">DUF1858 domain-containing protein</fullName>
    </submittedName>
</protein>
<dbReference type="SUPFAM" id="SSF140683">
    <property type="entry name" value="SP0561-like"/>
    <property type="match status" value="1"/>
</dbReference>
<proteinExistence type="predicted"/>
<evidence type="ECO:0000313" key="3">
    <source>
        <dbReference type="Proteomes" id="UP000466864"/>
    </source>
</evidence>
<keyword evidence="3" id="KW-1185">Reference proteome</keyword>
<accession>A0A7X2P9I9</accession>